<accession>A0A3B1AQ81</accession>
<protein>
    <submittedName>
        <fullName evidence="1">Uncharacterized protein</fullName>
    </submittedName>
</protein>
<name>A0A3B1AQ81_9ZZZZ</name>
<sequence length="30" mass="3187">MEEANICQIAKKHALGCEVGLESKGDLAEV</sequence>
<evidence type="ECO:0000313" key="1">
    <source>
        <dbReference type="EMBL" id="VAX01964.1"/>
    </source>
</evidence>
<gene>
    <name evidence="1" type="ORF">MNBD_GAMMA20-394</name>
</gene>
<reference evidence="1" key="1">
    <citation type="submission" date="2018-06" db="EMBL/GenBank/DDBJ databases">
        <authorList>
            <person name="Zhirakovskaya E."/>
        </authorList>
    </citation>
    <scope>NUCLEOTIDE SEQUENCE</scope>
</reference>
<dbReference type="EMBL" id="UOFU01000245">
    <property type="protein sequence ID" value="VAX01964.1"/>
    <property type="molecule type" value="Genomic_DNA"/>
</dbReference>
<proteinExistence type="predicted"/>
<dbReference type="AlphaFoldDB" id="A0A3B1AQ81"/>
<organism evidence="1">
    <name type="scientific">hydrothermal vent metagenome</name>
    <dbReference type="NCBI Taxonomy" id="652676"/>
    <lineage>
        <taxon>unclassified sequences</taxon>
        <taxon>metagenomes</taxon>
        <taxon>ecological metagenomes</taxon>
    </lineage>
</organism>